<dbReference type="Proteomes" id="UP000799440">
    <property type="component" value="Unassembled WGS sequence"/>
</dbReference>
<dbReference type="EMBL" id="MU006582">
    <property type="protein sequence ID" value="KAF2745407.1"/>
    <property type="molecule type" value="Genomic_DNA"/>
</dbReference>
<keyword evidence="3" id="KW-1185">Reference proteome</keyword>
<protein>
    <submittedName>
        <fullName evidence="2">Uncharacterized protein</fullName>
    </submittedName>
</protein>
<keyword evidence="1" id="KW-0472">Membrane</keyword>
<accession>A0A6A6V8D5</accession>
<evidence type="ECO:0000256" key="1">
    <source>
        <dbReference type="SAM" id="Phobius"/>
    </source>
</evidence>
<name>A0A6A6V8D5_9PLEO</name>
<dbReference type="AlphaFoldDB" id="A0A6A6V8D5"/>
<sequence>MKNTIHPLLSARGKRNFGSVGAGDPSFGNECTGIEGGGGVCQEERALGIVKVTLAKGFGIPGDVSLLDVEVVLGREMLPRPALWRAIFVVSFANMAGGCCAGGGGWVFLEGGWWSVESLDNWKGGGSWVVRSRILEERSGVGKELQIWG</sequence>
<keyword evidence="1" id="KW-1133">Transmembrane helix</keyword>
<organism evidence="2 3">
    <name type="scientific">Sporormia fimetaria CBS 119925</name>
    <dbReference type="NCBI Taxonomy" id="1340428"/>
    <lineage>
        <taxon>Eukaryota</taxon>
        <taxon>Fungi</taxon>
        <taxon>Dikarya</taxon>
        <taxon>Ascomycota</taxon>
        <taxon>Pezizomycotina</taxon>
        <taxon>Dothideomycetes</taxon>
        <taxon>Pleosporomycetidae</taxon>
        <taxon>Pleosporales</taxon>
        <taxon>Sporormiaceae</taxon>
        <taxon>Sporormia</taxon>
    </lineage>
</organism>
<feature type="transmembrane region" description="Helical" evidence="1">
    <location>
        <begin position="83"/>
        <end position="109"/>
    </location>
</feature>
<reference evidence="2" key="1">
    <citation type="journal article" date="2020" name="Stud. Mycol.">
        <title>101 Dothideomycetes genomes: a test case for predicting lifestyles and emergence of pathogens.</title>
        <authorList>
            <person name="Haridas S."/>
            <person name="Albert R."/>
            <person name="Binder M."/>
            <person name="Bloem J."/>
            <person name="Labutti K."/>
            <person name="Salamov A."/>
            <person name="Andreopoulos B."/>
            <person name="Baker S."/>
            <person name="Barry K."/>
            <person name="Bills G."/>
            <person name="Bluhm B."/>
            <person name="Cannon C."/>
            <person name="Castanera R."/>
            <person name="Culley D."/>
            <person name="Daum C."/>
            <person name="Ezra D."/>
            <person name="Gonzalez J."/>
            <person name="Henrissat B."/>
            <person name="Kuo A."/>
            <person name="Liang C."/>
            <person name="Lipzen A."/>
            <person name="Lutzoni F."/>
            <person name="Magnuson J."/>
            <person name="Mondo S."/>
            <person name="Nolan M."/>
            <person name="Ohm R."/>
            <person name="Pangilinan J."/>
            <person name="Park H.-J."/>
            <person name="Ramirez L."/>
            <person name="Alfaro M."/>
            <person name="Sun H."/>
            <person name="Tritt A."/>
            <person name="Yoshinaga Y."/>
            <person name="Zwiers L.-H."/>
            <person name="Turgeon B."/>
            <person name="Goodwin S."/>
            <person name="Spatafora J."/>
            <person name="Crous P."/>
            <person name="Grigoriev I."/>
        </authorList>
    </citation>
    <scope>NUCLEOTIDE SEQUENCE</scope>
    <source>
        <strain evidence="2">CBS 119925</strain>
    </source>
</reference>
<proteinExistence type="predicted"/>
<evidence type="ECO:0000313" key="3">
    <source>
        <dbReference type="Proteomes" id="UP000799440"/>
    </source>
</evidence>
<gene>
    <name evidence="2" type="ORF">M011DRAFT_135474</name>
</gene>
<keyword evidence="1" id="KW-0812">Transmembrane</keyword>
<evidence type="ECO:0000313" key="2">
    <source>
        <dbReference type="EMBL" id="KAF2745407.1"/>
    </source>
</evidence>